<organism evidence="2 3">
    <name type="scientific">Methylosinus trichosporium (strain ATCC 35070 / NCIMB 11131 / UNIQEM 75 / OB3b)</name>
    <dbReference type="NCBI Taxonomy" id="595536"/>
    <lineage>
        <taxon>Bacteria</taxon>
        <taxon>Pseudomonadati</taxon>
        <taxon>Pseudomonadota</taxon>
        <taxon>Alphaproteobacteria</taxon>
        <taxon>Hyphomicrobiales</taxon>
        <taxon>Methylocystaceae</taxon>
        <taxon>Methylosinus</taxon>
    </lineage>
</organism>
<name>A0A2D2D3D0_METT3</name>
<evidence type="ECO:0000313" key="2">
    <source>
        <dbReference type="EMBL" id="ATQ69369.1"/>
    </source>
</evidence>
<dbReference type="AlphaFoldDB" id="A0A2D2D3D0"/>
<dbReference type="InterPro" id="IPR014982">
    <property type="entry name" value="GSCFA"/>
</dbReference>
<proteinExistence type="predicted"/>
<reference evidence="3" key="1">
    <citation type="submission" date="2017-10" db="EMBL/GenBank/DDBJ databases">
        <title>Completed PacBio SMRT sequence of Methylosinus trichosporium OB3b reveals presence of a third large plasmid.</title>
        <authorList>
            <person name="Charles T.C."/>
            <person name="Lynch M.D.J."/>
            <person name="Heil J.R."/>
            <person name="Cheng J."/>
        </authorList>
    </citation>
    <scope>NUCLEOTIDE SEQUENCE [LARGE SCALE GENOMIC DNA]</scope>
    <source>
        <strain evidence="3">OB3b</strain>
    </source>
</reference>
<gene>
    <name evidence="2" type="ORF">CQW49_16865</name>
</gene>
<dbReference type="STRING" id="595536.GCA_000178815_01809"/>
<evidence type="ECO:0000313" key="3">
    <source>
        <dbReference type="Proteomes" id="UP000230709"/>
    </source>
</evidence>
<protein>
    <submittedName>
        <fullName evidence="2">GSCFA domain-containing protein</fullName>
    </submittedName>
</protein>
<dbReference type="Proteomes" id="UP000230709">
    <property type="component" value="Chromosome"/>
</dbReference>
<sequence>MAENPYSYLPDHRFWRKAVTSVPSFAIDPMVREPPFVLTTEDKVATAGSCFAQEIAHALQESGYHYYLAEQPPEGLSAQEALRRNYSMYSCRYGNIYTTAQLRQLIDRAYGRFVPELDVWTRPEDGRFVDPFRPRIEPDAFATPDEMRADRERHLAAVRRMLETMDVFVFTFGHTETWRHKRDGAILQLAPGVAGGEWDPNVFEFYNMTVSEVVRDFLAAIDRIREVNARVRIILSVSPVGIIATYEDRHVVESNSVVKSILRAAADEVVRARPNIAYFPSFDLATISATVPLFYREDTRRINPYGVDRAMRMFFDHLTDRAQRKASEGIVKIDVAAEAESNSRIVCDEEAIDAG</sequence>
<dbReference type="Pfam" id="PF08885">
    <property type="entry name" value="GSCFA"/>
    <property type="match status" value="1"/>
</dbReference>
<accession>A0A2D2D3D0</accession>
<evidence type="ECO:0000259" key="1">
    <source>
        <dbReference type="Pfam" id="PF08885"/>
    </source>
</evidence>
<dbReference type="EMBL" id="CP023737">
    <property type="protein sequence ID" value="ATQ69369.1"/>
    <property type="molecule type" value="Genomic_DNA"/>
</dbReference>
<feature type="domain" description="GSCFA" evidence="1">
    <location>
        <begin position="43"/>
        <end position="314"/>
    </location>
</feature>
<keyword evidence="3" id="KW-1185">Reference proteome</keyword>
<dbReference type="RefSeq" id="WP_003608579.1">
    <property type="nucleotide sequence ID" value="NZ_ADVE02000001.1"/>
</dbReference>
<dbReference type="KEGG" id="mtw:CQW49_16865"/>